<reference evidence="2" key="1">
    <citation type="journal article" date="2019" name="Int. J. Syst. Evol. Microbiol.">
        <title>The Global Catalogue of Microorganisms (GCM) 10K type strain sequencing project: providing services to taxonomists for standard genome sequencing and annotation.</title>
        <authorList>
            <consortium name="The Broad Institute Genomics Platform"/>
            <consortium name="The Broad Institute Genome Sequencing Center for Infectious Disease"/>
            <person name="Wu L."/>
            <person name="Ma J."/>
        </authorList>
    </citation>
    <scope>NUCLEOTIDE SEQUENCE [LARGE SCALE GENOMIC DNA]</scope>
    <source>
        <strain evidence="2">CGMCC 1.6375</strain>
    </source>
</reference>
<comment type="caution">
    <text evidence="1">The sequence shown here is derived from an EMBL/GenBank/DDBJ whole genome shotgun (WGS) entry which is preliminary data.</text>
</comment>
<evidence type="ECO:0000313" key="1">
    <source>
        <dbReference type="EMBL" id="GGN05689.1"/>
    </source>
</evidence>
<dbReference type="EMBL" id="BMLI01000002">
    <property type="protein sequence ID" value="GGN05689.1"/>
    <property type="molecule type" value="Genomic_DNA"/>
</dbReference>
<proteinExistence type="predicted"/>
<sequence>MTILSSGISISATFSPIGNKKHVKVLDGPGSVLDIFNIRSHERCYGTNRESPANSQALSVTK</sequence>
<gene>
    <name evidence="1" type="ORF">GCM10010967_46110</name>
</gene>
<protein>
    <submittedName>
        <fullName evidence="1">Uncharacterized protein</fullName>
    </submittedName>
</protein>
<organism evidence="1 2">
    <name type="scientific">Dyadobacter beijingensis</name>
    <dbReference type="NCBI Taxonomy" id="365489"/>
    <lineage>
        <taxon>Bacteria</taxon>
        <taxon>Pseudomonadati</taxon>
        <taxon>Bacteroidota</taxon>
        <taxon>Cytophagia</taxon>
        <taxon>Cytophagales</taxon>
        <taxon>Spirosomataceae</taxon>
        <taxon>Dyadobacter</taxon>
    </lineage>
</organism>
<keyword evidence="2" id="KW-1185">Reference proteome</keyword>
<name>A0ABQ2IB12_9BACT</name>
<accession>A0ABQ2IB12</accession>
<dbReference type="Proteomes" id="UP000632339">
    <property type="component" value="Unassembled WGS sequence"/>
</dbReference>
<evidence type="ECO:0000313" key="2">
    <source>
        <dbReference type="Proteomes" id="UP000632339"/>
    </source>
</evidence>